<dbReference type="Proteomes" id="UP000499080">
    <property type="component" value="Unassembled WGS sequence"/>
</dbReference>
<keyword evidence="2" id="KW-1185">Reference proteome</keyword>
<accession>A0A4Y2BNG7</accession>
<evidence type="ECO:0000313" key="2">
    <source>
        <dbReference type="Proteomes" id="UP000499080"/>
    </source>
</evidence>
<proteinExistence type="predicted"/>
<dbReference type="EMBL" id="BGPR01000096">
    <property type="protein sequence ID" value="GBL93750.1"/>
    <property type="molecule type" value="Genomic_DNA"/>
</dbReference>
<sequence>MTRSPRIVSRVSYERVITGPSTSLSRRRYVPSSVMIHTTTAEHCSEGRARLLRRLLMPMRCPPEEISLLCIHDEETSRYAPVHLRAISKQSSEYPLRQDKSGKYGRVF</sequence>
<evidence type="ECO:0000313" key="1">
    <source>
        <dbReference type="EMBL" id="GBL93750.1"/>
    </source>
</evidence>
<protein>
    <submittedName>
        <fullName evidence="1">Uncharacterized protein</fullName>
    </submittedName>
</protein>
<gene>
    <name evidence="1" type="ORF">AVEN_166788_1</name>
</gene>
<name>A0A4Y2BNG7_ARAVE</name>
<dbReference type="AlphaFoldDB" id="A0A4Y2BNG7"/>
<reference evidence="1 2" key="1">
    <citation type="journal article" date="2019" name="Sci. Rep.">
        <title>Orb-weaving spider Araneus ventricosus genome elucidates the spidroin gene catalogue.</title>
        <authorList>
            <person name="Kono N."/>
            <person name="Nakamura H."/>
            <person name="Ohtoshi R."/>
            <person name="Moran D.A.P."/>
            <person name="Shinohara A."/>
            <person name="Yoshida Y."/>
            <person name="Fujiwara M."/>
            <person name="Mori M."/>
            <person name="Tomita M."/>
            <person name="Arakawa K."/>
        </authorList>
    </citation>
    <scope>NUCLEOTIDE SEQUENCE [LARGE SCALE GENOMIC DNA]</scope>
</reference>
<organism evidence="1 2">
    <name type="scientific">Araneus ventricosus</name>
    <name type="common">Orbweaver spider</name>
    <name type="synonym">Epeira ventricosa</name>
    <dbReference type="NCBI Taxonomy" id="182803"/>
    <lineage>
        <taxon>Eukaryota</taxon>
        <taxon>Metazoa</taxon>
        <taxon>Ecdysozoa</taxon>
        <taxon>Arthropoda</taxon>
        <taxon>Chelicerata</taxon>
        <taxon>Arachnida</taxon>
        <taxon>Araneae</taxon>
        <taxon>Araneomorphae</taxon>
        <taxon>Entelegynae</taxon>
        <taxon>Araneoidea</taxon>
        <taxon>Araneidae</taxon>
        <taxon>Araneus</taxon>
    </lineage>
</organism>
<comment type="caution">
    <text evidence="1">The sequence shown here is derived from an EMBL/GenBank/DDBJ whole genome shotgun (WGS) entry which is preliminary data.</text>
</comment>